<proteinExistence type="predicted"/>
<gene>
    <name evidence="1" type="ORF">RDT67_14545</name>
</gene>
<dbReference type="RefSeq" id="WP_309047720.1">
    <property type="nucleotide sequence ID" value="NZ_JAVIGA010000014.1"/>
</dbReference>
<dbReference type="EMBL" id="JAVIGA010000014">
    <property type="protein sequence ID" value="MDQ9127649.1"/>
    <property type="molecule type" value="Genomic_DNA"/>
</dbReference>
<dbReference type="AlphaFoldDB" id="A0AAJ1YCQ3"/>
<reference evidence="1" key="1">
    <citation type="submission" date="2023-08" db="EMBL/GenBank/DDBJ databases">
        <title>The Comparative Genomic Analysis of Yersiniaceae from Polar Regions.</title>
        <authorList>
            <person name="Goncharov A."/>
            <person name="Aslanov B."/>
            <person name="Kolodzhieva V."/>
            <person name="Azarov D."/>
            <person name="Mochov A."/>
            <person name="Lebedeva E."/>
        </authorList>
    </citation>
    <scope>NUCLEOTIDE SEQUENCE</scope>
    <source>
        <strain evidence="1">Vf</strain>
    </source>
</reference>
<evidence type="ECO:0000313" key="1">
    <source>
        <dbReference type="EMBL" id="MDQ9127649.1"/>
    </source>
</evidence>
<sequence>MCVPIGLVSIEIGTHLNTVESIKTTPWSGGTLPGRLTSNVMETNAMAKPQCNQTHPKFQYRFLAISRSDRNAKPCRMSVEAPTEREARQVLAPHFILSLAARLPVQSITEIVIVEGVAEIAIPSKGVRETMTPAKGVTEMVIPSTIGKTSTVQEVRHA</sequence>
<protein>
    <submittedName>
        <fullName evidence="1">Host cell division inhibitor Icd-like protein</fullName>
    </submittedName>
</protein>
<dbReference type="Proteomes" id="UP001224622">
    <property type="component" value="Unassembled WGS sequence"/>
</dbReference>
<comment type="caution">
    <text evidence="1">The sequence shown here is derived from an EMBL/GenBank/DDBJ whole genome shotgun (WGS) entry which is preliminary data.</text>
</comment>
<organism evidence="1 2">
    <name type="scientific">Serratia fonticola</name>
    <dbReference type="NCBI Taxonomy" id="47917"/>
    <lineage>
        <taxon>Bacteria</taxon>
        <taxon>Pseudomonadati</taxon>
        <taxon>Pseudomonadota</taxon>
        <taxon>Gammaproteobacteria</taxon>
        <taxon>Enterobacterales</taxon>
        <taxon>Yersiniaceae</taxon>
        <taxon>Serratia</taxon>
    </lineage>
</organism>
<accession>A0AAJ1YCQ3</accession>
<dbReference type="NCBIfam" id="NF033153">
    <property type="entry name" value="phage_ICD_like"/>
    <property type="match status" value="1"/>
</dbReference>
<evidence type="ECO:0000313" key="2">
    <source>
        <dbReference type="Proteomes" id="UP001224622"/>
    </source>
</evidence>
<name>A0AAJ1YCQ3_SERFO</name>